<feature type="region of interest" description="Disordered" evidence="1">
    <location>
        <begin position="1"/>
        <end position="102"/>
    </location>
</feature>
<gene>
    <name evidence="2" type="ORF">DUNSADRAFT_8081</name>
</gene>
<comment type="caution">
    <text evidence="2">The sequence shown here is derived from an EMBL/GenBank/DDBJ whole genome shotgun (WGS) entry which is preliminary data.</text>
</comment>
<organism evidence="2 3">
    <name type="scientific">Dunaliella salina</name>
    <name type="common">Green alga</name>
    <name type="synonym">Protococcus salinus</name>
    <dbReference type="NCBI Taxonomy" id="3046"/>
    <lineage>
        <taxon>Eukaryota</taxon>
        <taxon>Viridiplantae</taxon>
        <taxon>Chlorophyta</taxon>
        <taxon>core chlorophytes</taxon>
        <taxon>Chlorophyceae</taxon>
        <taxon>CS clade</taxon>
        <taxon>Chlamydomonadales</taxon>
        <taxon>Dunaliellaceae</taxon>
        <taxon>Dunaliella</taxon>
    </lineage>
</organism>
<reference evidence="2" key="1">
    <citation type="submission" date="2017-08" db="EMBL/GenBank/DDBJ databases">
        <authorList>
            <person name="Polle J.E."/>
            <person name="Barry K."/>
            <person name="Cushman J."/>
            <person name="Schmutz J."/>
            <person name="Tran D."/>
            <person name="Hathwaick L.T."/>
            <person name="Yim W.C."/>
            <person name="Jenkins J."/>
            <person name="Mckie-Krisberg Z.M."/>
            <person name="Prochnik S."/>
            <person name="Lindquist E."/>
            <person name="Dockter R.B."/>
            <person name="Adam C."/>
            <person name="Molina H."/>
            <person name="Bunkerborg J."/>
            <person name="Jin E."/>
            <person name="Buchheim M."/>
            <person name="Magnuson J."/>
        </authorList>
    </citation>
    <scope>NUCLEOTIDE SEQUENCE</scope>
    <source>
        <strain evidence="2">CCAP 19/18</strain>
    </source>
</reference>
<protein>
    <submittedName>
        <fullName evidence="2">Uncharacterized protein</fullName>
    </submittedName>
</protein>
<keyword evidence="3" id="KW-1185">Reference proteome</keyword>
<evidence type="ECO:0000313" key="2">
    <source>
        <dbReference type="EMBL" id="KAF5834981.1"/>
    </source>
</evidence>
<name>A0ABQ7GK32_DUNSA</name>
<dbReference type="PROSITE" id="PS51257">
    <property type="entry name" value="PROKAR_LIPOPROTEIN"/>
    <property type="match status" value="1"/>
</dbReference>
<sequence length="299" mass="32277">MGRDLDEDYALPPVHAPGTVLPPKHSSSGASGAGCESEDKKFAQGFRLGALEDAGGSDEEARPSDGGMQPLPKQARASEEVAVEGGGGHSAGSNTRGDGGRHTHEGVMLWHSGHRLRLSKPAAAALTRACDACLDDLDAQQFSMLLISLPRLGMWLPEEWLGRRTFSRPHELRALSNQDLCTQLYVCGKLHIMPPPPWLAQALHEVRQRAGSLNGHMVSGVLQGLSSLGFSPGEEWLHAVVLASGPALARIQTKKLTKAYAAAVDLEPALVLLWGHNFESLFSMQQRQWRQLQRVPQAS</sequence>
<accession>A0ABQ7GK32</accession>
<dbReference type="EMBL" id="MU069728">
    <property type="protein sequence ID" value="KAF5834981.1"/>
    <property type="molecule type" value="Genomic_DNA"/>
</dbReference>
<dbReference type="Proteomes" id="UP000815325">
    <property type="component" value="Unassembled WGS sequence"/>
</dbReference>
<evidence type="ECO:0000313" key="3">
    <source>
        <dbReference type="Proteomes" id="UP000815325"/>
    </source>
</evidence>
<proteinExistence type="predicted"/>
<evidence type="ECO:0000256" key="1">
    <source>
        <dbReference type="SAM" id="MobiDB-lite"/>
    </source>
</evidence>